<dbReference type="Pfam" id="PF00580">
    <property type="entry name" value="UvrD-helicase"/>
    <property type="match status" value="1"/>
</dbReference>
<dbReference type="OrthoDB" id="9806690at2"/>
<evidence type="ECO:0000256" key="8">
    <source>
        <dbReference type="ARBA" id="ARBA00025289"/>
    </source>
</evidence>
<comment type="catalytic activity">
    <reaction evidence="9">
        <text>Couples ATP hydrolysis with the unwinding of duplex DNA by translocating in the 3'-5' direction.</text>
        <dbReference type="EC" id="5.6.2.4"/>
    </reaction>
</comment>
<keyword evidence="6" id="KW-0238">DNA-binding</keyword>
<keyword evidence="18" id="KW-1185">Reference proteome</keyword>
<evidence type="ECO:0000256" key="5">
    <source>
        <dbReference type="ARBA" id="ARBA00022840"/>
    </source>
</evidence>
<keyword evidence="2 13" id="KW-0547">Nucleotide-binding</keyword>
<evidence type="ECO:0000256" key="2">
    <source>
        <dbReference type="ARBA" id="ARBA00022741"/>
    </source>
</evidence>
<evidence type="ECO:0000259" key="16">
    <source>
        <dbReference type="PROSITE" id="PS51217"/>
    </source>
</evidence>
<dbReference type="Gene3D" id="3.40.50.300">
    <property type="entry name" value="P-loop containing nucleotide triphosphate hydrolases"/>
    <property type="match status" value="2"/>
</dbReference>
<keyword evidence="5 13" id="KW-0067">ATP-binding</keyword>
<dbReference type="Gene3D" id="1.10.486.10">
    <property type="entry name" value="PCRA, domain 4"/>
    <property type="match status" value="1"/>
</dbReference>
<evidence type="ECO:0000256" key="9">
    <source>
        <dbReference type="ARBA" id="ARBA00034617"/>
    </source>
</evidence>
<dbReference type="CDD" id="cd18807">
    <property type="entry name" value="SF1_C_UvrD"/>
    <property type="match status" value="1"/>
</dbReference>
<dbReference type="SUPFAM" id="SSF52540">
    <property type="entry name" value="P-loop containing nucleoside triphosphate hydrolases"/>
    <property type="match status" value="1"/>
</dbReference>
<evidence type="ECO:0000313" key="17">
    <source>
        <dbReference type="EMBL" id="TXC65086.1"/>
    </source>
</evidence>
<dbReference type="GO" id="GO:0003677">
    <property type="term" value="F:DNA binding"/>
    <property type="evidence" value="ECO:0007669"/>
    <property type="project" value="UniProtKB-KW"/>
</dbReference>
<dbReference type="Proteomes" id="UP000321249">
    <property type="component" value="Unassembled WGS sequence"/>
</dbReference>
<dbReference type="PANTHER" id="PTHR11070">
    <property type="entry name" value="UVRD / RECB / PCRA DNA HELICASE FAMILY MEMBER"/>
    <property type="match status" value="1"/>
</dbReference>
<evidence type="ECO:0000256" key="13">
    <source>
        <dbReference type="PROSITE-ProRule" id="PRU00560"/>
    </source>
</evidence>
<dbReference type="AlphaFoldDB" id="A0A5C6TZU2"/>
<dbReference type="InterPro" id="IPR014017">
    <property type="entry name" value="DNA_helicase_UvrD-like_C"/>
</dbReference>
<comment type="catalytic activity">
    <reaction evidence="12">
        <text>ATP + H2O = ADP + phosphate + H(+)</text>
        <dbReference type="Rhea" id="RHEA:13065"/>
        <dbReference type="ChEBI" id="CHEBI:15377"/>
        <dbReference type="ChEBI" id="CHEBI:15378"/>
        <dbReference type="ChEBI" id="CHEBI:30616"/>
        <dbReference type="ChEBI" id="CHEBI:43474"/>
        <dbReference type="ChEBI" id="CHEBI:456216"/>
        <dbReference type="EC" id="5.6.2.4"/>
    </reaction>
</comment>
<dbReference type="FunFam" id="3.40.50.300:FF:001890">
    <property type="entry name" value="DNA helicase"/>
    <property type="match status" value="1"/>
</dbReference>
<gene>
    <name evidence="17" type="ORF">FRZ32_14015</name>
</gene>
<evidence type="ECO:0000256" key="11">
    <source>
        <dbReference type="ARBA" id="ARBA00034923"/>
    </source>
</evidence>
<dbReference type="GO" id="GO:0043138">
    <property type="term" value="F:3'-5' DNA helicase activity"/>
    <property type="evidence" value="ECO:0007669"/>
    <property type="project" value="UniProtKB-EC"/>
</dbReference>
<evidence type="ECO:0000313" key="18">
    <source>
        <dbReference type="Proteomes" id="UP000321249"/>
    </source>
</evidence>
<feature type="domain" description="UvrD-like helicase ATP-binding" evidence="15">
    <location>
        <begin position="8"/>
        <end position="289"/>
    </location>
</feature>
<dbReference type="GO" id="GO:0005829">
    <property type="term" value="C:cytosol"/>
    <property type="evidence" value="ECO:0007669"/>
    <property type="project" value="TreeGrafter"/>
</dbReference>
<evidence type="ECO:0000256" key="10">
    <source>
        <dbReference type="ARBA" id="ARBA00034808"/>
    </source>
</evidence>
<dbReference type="PANTHER" id="PTHR11070:SF2">
    <property type="entry name" value="ATP-DEPENDENT DNA HELICASE SRS2"/>
    <property type="match status" value="1"/>
</dbReference>
<organism evidence="17 18">
    <name type="scientific">Allosphingosinicella ginsenosidimutans</name>
    <dbReference type="NCBI Taxonomy" id="1176539"/>
    <lineage>
        <taxon>Bacteria</taxon>
        <taxon>Pseudomonadati</taxon>
        <taxon>Pseudomonadota</taxon>
        <taxon>Alphaproteobacteria</taxon>
        <taxon>Sphingomonadales</taxon>
        <taxon>Sphingomonadaceae</taxon>
        <taxon>Allosphingosinicella</taxon>
    </lineage>
</organism>
<evidence type="ECO:0000256" key="1">
    <source>
        <dbReference type="ARBA" id="ARBA00009922"/>
    </source>
</evidence>
<keyword evidence="7" id="KW-0413">Isomerase</keyword>
<evidence type="ECO:0000256" key="7">
    <source>
        <dbReference type="ARBA" id="ARBA00023235"/>
    </source>
</evidence>
<dbReference type="GO" id="GO:0000725">
    <property type="term" value="P:recombinational repair"/>
    <property type="evidence" value="ECO:0007669"/>
    <property type="project" value="TreeGrafter"/>
</dbReference>
<keyword evidence="4 13" id="KW-0347">Helicase</keyword>
<evidence type="ECO:0000256" key="12">
    <source>
        <dbReference type="ARBA" id="ARBA00048988"/>
    </source>
</evidence>
<comment type="caution">
    <text evidence="17">The sequence shown here is derived from an EMBL/GenBank/DDBJ whole genome shotgun (WGS) entry which is preliminary data.</text>
</comment>
<dbReference type="Pfam" id="PF13361">
    <property type="entry name" value="UvrD_C"/>
    <property type="match status" value="2"/>
</dbReference>
<dbReference type="Pfam" id="PF21196">
    <property type="entry name" value="PcrA_UvrD_tudor"/>
    <property type="match status" value="1"/>
</dbReference>
<dbReference type="GO" id="GO:0005524">
    <property type="term" value="F:ATP binding"/>
    <property type="evidence" value="ECO:0007669"/>
    <property type="project" value="UniProtKB-UniRule"/>
</dbReference>
<evidence type="ECO:0000259" key="15">
    <source>
        <dbReference type="PROSITE" id="PS51198"/>
    </source>
</evidence>
<protein>
    <recommendedName>
        <fullName evidence="10">DNA 3'-5' helicase</fullName>
        <ecNumber evidence="10">5.6.2.4</ecNumber>
    </recommendedName>
    <alternativeName>
        <fullName evidence="11">DNA 3'-5' helicase II</fullName>
    </alternativeName>
</protein>
<feature type="domain" description="UvrD-like helicase C-terminal" evidence="16">
    <location>
        <begin position="290"/>
        <end position="579"/>
    </location>
</feature>
<feature type="binding site" evidence="13">
    <location>
        <begin position="29"/>
        <end position="36"/>
    </location>
    <ligand>
        <name>ATP</name>
        <dbReference type="ChEBI" id="CHEBI:30616"/>
    </ligand>
</feature>
<dbReference type="GO" id="GO:0033202">
    <property type="term" value="C:DNA helicase complex"/>
    <property type="evidence" value="ECO:0007669"/>
    <property type="project" value="TreeGrafter"/>
</dbReference>
<reference evidence="17 18" key="1">
    <citation type="journal article" date="2015" name="J. Microbiol.">
        <title>Sphingosinicella ginsenosidimutans sp. nov., with ginsenoside converting activity.</title>
        <authorList>
            <person name="Kim J.K."/>
            <person name="Kang M.S."/>
            <person name="Park S.C."/>
            <person name="Kim K.M."/>
            <person name="Choi K."/>
            <person name="Yoon M.H."/>
            <person name="Im W.T."/>
        </authorList>
    </citation>
    <scope>NUCLEOTIDE SEQUENCE [LARGE SCALE GENOMIC DNA]</scope>
    <source>
        <strain evidence="17 18">BS-11</strain>
    </source>
</reference>
<evidence type="ECO:0000256" key="14">
    <source>
        <dbReference type="SAM" id="MobiDB-lite"/>
    </source>
</evidence>
<dbReference type="PROSITE" id="PS51217">
    <property type="entry name" value="UVRD_HELICASE_CTER"/>
    <property type="match status" value="1"/>
</dbReference>
<evidence type="ECO:0000256" key="6">
    <source>
        <dbReference type="ARBA" id="ARBA00023125"/>
    </source>
</evidence>
<proteinExistence type="inferred from homology"/>
<dbReference type="InterPro" id="IPR000212">
    <property type="entry name" value="DNA_helicase_UvrD/REP"/>
</dbReference>
<dbReference type="EC" id="5.6.2.4" evidence="10"/>
<accession>A0A5C6TZU2</accession>
<dbReference type="InterPro" id="IPR014016">
    <property type="entry name" value="UvrD-like_ATP-bd"/>
</dbReference>
<dbReference type="InterPro" id="IPR027417">
    <property type="entry name" value="P-loop_NTPase"/>
</dbReference>
<dbReference type="CDD" id="cd17932">
    <property type="entry name" value="DEXQc_UvrD"/>
    <property type="match status" value="1"/>
</dbReference>
<dbReference type="Gene3D" id="1.10.10.160">
    <property type="match status" value="1"/>
</dbReference>
<evidence type="ECO:0000256" key="4">
    <source>
        <dbReference type="ARBA" id="ARBA00022806"/>
    </source>
</evidence>
<dbReference type="PROSITE" id="PS51198">
    <property type="entry name" value="UVRD_HELICASE_ATP_BIND"/>
    <property type="match status" value="1"/>
</dbReference>
<dbReference type="InterPro" id="IPR013986">
    <property type="entry name" value="DExx_box_DNA_helicase_dom_sf"/>
</dbReference>
<feature type="region of interest" description="Disordered" evidence="14">
    <location>
        <begin position="482"/>
        <end position="501"/>
    </location>
</feature>
<dbReference type="GO" id="GO:0009314">
    <property type="term" value="P:response to radiation"/>
    <property type="evidence" value="ECO:0007669"/>
    <property type="project" value="UniProtKB-ARBA"/>
</dbReference>
<evidence type="ECO:0000256" key="3">
    <source>
        <dbReference type="ARBA" id="ARBA00022801"/>
    </source>
</evidence>
<dbReference type="RefSeq" id="WP_147044500.1">
    <property type="nucleotide sequence ID" value="NZ_BAABIR010000001.1"/>
</dbReference>
<comment type="function">
    <text evidence="8">Has both ATPase and helicase activities. Unwinds DNA duplexes with 3' to 5' polarity with respect to the bound strand and initiates unwinding most effectively when a single-stranded region is present. Involved in the post-incision events of nucleotide excision repair and methyl-directed mismatch repair.</text>
</comment>
<name>A0A5C6TZU2_9SPHN</name>
<sequence>MPEPPYLKGLNAPQREAVLTTEGPVLVLAGAGTGKTAALTARLAHLVATRRAWPSEILAVTFTNKAAREMRERVGRLIGEAVEGMPWLGTFHSIGAKMLRRHAELVGLKNNFTILDTDDQLRLLKQIIQAADIDEKRWPARALAGLIDRWKNKGWTPDQVDAGEAEAYANGRGAQLYALYQARLRDLNACDFGDLLLHMLVILKTHRDVLELYQQRFKYVLVDEYQDTNQSQYLWLRLIAQERKNICCVGDDDQSIYSWRGAEVSNILRFEKDFPGAAVIRLEQNYRSTPHILGAASGLIAQNSGRLGKTLWTDMDGGEKVQVIGVWDGPEEARRVGDELEAMQRRGERLDTAAILVRAQFQTREFEDRFIAIGLPYRIVGGFRFYERAEIRDALAYLRVVAQPADDLAFERIVNTPKRGLGDKAVAKLHSLARAEGIPLSVAAAQILDTDELTGAARRSLGNLVGDFARWRALLNSSPAFAEEGDQPQAGGGGSSQTSLPHPELARLILDESGYTAMLQADRSAESAGRLENLAELTRAMEDYETLGAFLEHVSLVMDNDADAQAEKVTIMTIHAAKGLEFDTVFLAGWEEGVFPSQRALDEGGNASLEEERRLAYVAITRARRKCFIFHAANRRIYGQWTSSIPSRFVAELPGAHTEEETTMTGGESLWRANWSANADPFAHLAAAQSTRASTRGPGWQRAAASGRFDSSPSRVVEARASAVSFGNPGRSDISVGMRVFHSKFGYGTVAEIEGNKLEIDFEQTGRKRVLDSFVSVG</sequence>
<dbReference type="EMBL" id="VOQQ01000001">
    <property type="protein sequence ID" value="TXC65086.1"/>
    <property type="molecule type" value="Genomic_DNA"/>
</dbReference>
<dbReference type="FunFam" id="1.10.10.160:FF:000001">
    <property type="entry name" value="ATP-dependent DNA helicase"/>
    <property type="match status" value="1"/>
</dbReference>
<dbReference type="GO" id="GO:0016887">
    <property type="term" value="F:ATP hydrolysis activity"/>
    <property type="evidence" value="ECO:0007669"/>
    <property type="project" value="RHEA"/>
</dbReference>
<keyword evidence="3 13" id="KW-0378">Hydrolase</keyword>
<comment type="similarity">
    <text evidence="1">Belongs to the helicase family. UvrD subfamily.</text>
</comment>